<name>A0A931IUR6_9BURK</name>
<accession>A0A931IUR6</accession>
<dbReference type="EMBL" id="JAEDAL010000001">
    <property type="protein sequence ID" value="MBH9551370.1"/>
    <property type="molecule type" value="Genomic_DNA"/>
</dbReference>
<evidence type="ECO:0000313" key="1">
    <source>
        <dbReference type="EMBL" id="MBH9551370.1"/>
    </source>
</evidence>
<dbReference type="Pfam" id="PF07209">
    <property type="entry name" value="DUF1415"/>
    <property type="match status" value="1"/>
</dbReference>
<evidence type="ECO:0000313" key="2">
    <source>
        <dbReference type="Proteomes" id="UP000620139"/>
    </source>
</evidence>
<dbReference type="Proteomes" id="UP000620139">
    <property type="component" value="Unassembled WGS sequence"/>
</dbReference>
<dbReference type="InterPro" id="IPR009858">
    <property type="entry name" value="DUF1415"/>
</dbReference>
<comment type="caution">
    <text evidence="1">The sequence shown here is derived from an EMBL/GenBank/DDBJ whole genome shotgun (WGS) entry which is preliminary data.</text>
</comment>
<dbReference type="RefSeq" id="WP_198098986.1">
    <property type="nucleotide sequence ID" value="NZ_JAEDAL010000001.1"/>
</dbReference>
<keyword evidence="2" id="KW-1185">Reference proteome</keyword>
<reference evidence="1" key="1">
    <citation type="submission" date="2020-12" db="EMBL/GenBank/DDBJ databases">
        <title>The genome sequence of Inhella sp. 4Y17.</title>
        <authorList>
            <person name="Liu Y."/>
        </authorList>
    </citation>
    <scope>NUCLEOTIDE SEQUENCE</scope>
    <source>
        <strain evidence="1">4Y10</strain>
    </source>
</reference>
<gene>
    <name evidence="1" type="ORF">I7X43_00800</name>
</gene>
<organism evidence="1 2">
    <name type="scientific">Inhella gelatinilytica</name>
    <dbReference type="NCBI Taxonomy" id="2795030"/>
    <lineage>
        <taxon>Bacteria</taxon>
        <taxon>Pseudomonadati</taxon>
        <taxon>Pseudomonadota</taxon>
        <taxon>Betaproteobacteria</taxon>
        <taxon>Burkholderiales</taxon>
        <taxon>Sphaerotilaceae</taxon>
        <taxon>Inhella</taxon>
    </lineage>
</organism>
<proteinExistence type="predicted"/>
<sequence>MNEEQVIADTRAWVDKAVIGLNLCPFAKQVQVKGQVRYVVSSSTSVEALLYELAAELNHLHDTPAEQTDTTLLIHPGVLTDFLDYNDFLDAADALVAEIGLEGELQIASFHPQYQFEGTEVDDITNYSNRSPYPTLHLIREDSIDRAVAAFPEAESIFEANMETLEKLGIEGWKKLGLKP</sequence>
<protein>
    <submittedName>
        <fullName evidence="1">DUF1415 domain-containing protein</fullName>
    </submittedName>
</protein>
<dbReference type="AlphaFoldDB" id="A0A931IUR6"/>